<sequence>MGGCVAWRRHEQQSPHRRLVKLWLYRLIPSSGSGLFPADRLLSPTITTLNTYFNGTHWKWTYRCQGCTSWTIGGVDGGIDPTQYCVFGWAYSATAVTTSSAPLPT</sequence>
<proteinExistence type="predicted"/>
<organism evidence="2 3">
    <name type="scientific">Tulasnella calospora MUT 4182</name>
    <dbReference type="NCBI Taxonomy" id="1051891"/>
    <lineage>
        <taxon>Eukaryota</taxon>
        <taxon>Fungi</taxon>
        <taxon>Dikarya</taxon>
        <taxon>Basidiomycota</taxon>
        <taxon>Agaricomycotina</taxon>
        <taxon>Agaricomycetes</taxon>
        <taxon>Cantharellales</taxon>
        <taxon>Tulasnellaceae</taxon>
        <taxon>Tulasnella</taxon>
    </lineage>
</organism>
<name>A0A0C3M124_9AGAM</name>
<dbReference type="InterPro" id="IPR015920">
    <property type="entry name" value="Cellobiose_DH-like_cyt"/>
</dbReference>
<keyword evidence="3" id="KW-1185">Reference proteome</keyword>
<dbReference type="HOGENOM" id="CLU_2238612_0_0_1"/>
<dbReference type="Proteomes" id="UP000054248">
    <property type="component" value="Unassembled WGS sequence"/>
</dbReference>
<dbReference type="OrthoDB" id="413885at2759"/>
<evidence type="ECO:0000313" key="3">
    <source>
        <dbReference type="Proteomes" id="UP000054248"/>
    </source>
</evidence>
<evidence type="ECO:0000313" key="2">
    <source>
        <dbReference type="EMBL" id="KIO27337.1"/>
    </source>
</evidence>
<accession>A0A0C3M124</accession>
<dbReference type="EMBL" id="KN823010">
    <property type="protein sequence ID" value="KIO27337.1"/>
    <property type="molecule type" value="Genomic_DNA"/>
</dbReference>
<feature type="domain" description="Cellobiose dehydrogenase-like cytochrome" evidence="1">
    <location>
        <begin position="44"/>
        <end position="102"/>
    </location>
</feature>
<dbReference type="AlphaFoldDB" id="A0A0C3M124"/>
<evidence type="ECO:0000259" key="1">
    <source>
        <dbReference type="Pfam" id="PF16010"/>
    </source>
</evidence>
<reference evidence="2 3" key="1">
    <citation type="submission" date="2014-04" db="EMBL/GenBank/DDBJ databases">
        <authorList>
            <consortium name="DOE Joint Genome Institute"/>
            <person name="Kuo A."/>
            <person name="Girlanda M."/>
            <person name="Perotto S."/>
            <person name="Kohler A."/>
            <person name="Nagy L.G."/>
            <person name="Floudas D."/>
            <person name="Copeland A."/>
            <person name="Barry K.W."/>
            <person name="Cichocki N."/>
            <person name="Veneault-Fourrey C."/>
            <person name="LaButti K."/>
            <person name="Lindquist E.A."/>
            <person name="Lipzen A."/>
            <person name="Lundell T."/>
            <person name="Morin E."/>
            <person name="Murat C."/>
            <person name="Sun H."/>
            <person name="Tunlid A."/>
            <person name="Henrissat B."/>
            <person name="Grigoriev I.V."/>
            <person name="Hibbett D.S."/>
            <person name="Martin F."/>
            <person name="Nordberg H.P."/>
            <person name="Cantor M.N."/>
            <person name="Hua S.X."/>
        </authorList>
    </citation>
    <scope>NUCLEOTIDE SEQUENCE [LARGE SCALE GENOMIC DNA]</scope>
    <source>
        <strain evidence="2 3">MUT 4182</strain>
    </source>
</reference>
<gene>
    <name evidence="2" type="ORF">M407DRAFT_23379</name>
</gene>
<dbReference type="Gene3D" id="2.60.40.1210">
    <property type="entry name" value="Cellobiose dehydrogenase, cytochrome domain"/>
    <property type="match status" value="1"/>
</dbReference>
<dbReference type="Pfam" id="PF16010">
    <property type="entry name" value="CDH-cyt"/>
    <property type="match status" value="1"/>
</dbReference>
<dbReference type="SUPFAM" id="SSF49344">
    <property type="entry name" value="CBD9-like"/>
    <property type="match status" value="1"/>
</dbReference>
<reference evidence="3" key="2">
    <citation type="submission" date="2015-01" db="EMBL/GenBank/DDBJ databases">
        <title>Evolutionary Origins and Diversification of the Mycorrhizal Mutualists.</title>
        <authorList>
            <consortium name="DOE Joint Genome Institute"/>
            <consortium name="Mycorrhizal Genomics Consortium"/>
            <person name="Kohler A."/>
            <person name="Kuo A."/>
            <person name="Nagy L.G."/>
            <person name="Floudas D."/>
            <person name="Copeland A."/>
            <person name="Barry K.W."/>
            <person name="Cichocki N."/>
            <person name="Veneault-Fourrey C."/>
            <person name="LaButti K."/>
            <person name="Lindquist E.A."/>
            <person name="Lipzen A."/>
            <person name="Lundell T."/>
            <person name="Morin E."/>
            <person name="Murat C."/>
            <person name="Riley R."/>
            <person name="Ohm R."/>
            <person name="Sun H."/>
            <person name="Tunlid A."/>
            <person name="Henrissat B."/>
            <person name="Grigoriev I.V."/>
            <person name="Hibbett D.S."/>
            <person name="Martin F."/>
        </authorList>
    </citation>
    <scope>NUCLEOTIDE SEQUENCE [LARGE SCALE GENOMIC DNA]</scope>
    <source>
        <strain evidence="3">MUT 4182</strain>
    </source>
</reference>
<protein>
    <recommendedName>
        <fullName evidence="1">Cellobiose dehydrogenase-like cytochrome domain-containing protein</fullName>
    </recommendedName>
</protein>